<accession>A0A6C0TJ43</accession>
<reference evidence="2" key="1">
    <citation type="submission" date="2020-01" db="EMBL/GenBank/DDBJ databases">
        <authorList>
            <person name="Khodavirdipour A."/>
        </authorList>
    </citation>
    <scope>NUCLEOTIDE SEQUENCE</scope>
</reference>
<protein>
    <submittedName>
        <fullName evidence="2">Uncharacterized protein</fullName>
    </submittedName>
</protein>
<organism evidence="2">
    <name type="scientific">Oliveria decumbens</name>
    <dbReference type="NCBI Taxonomy" id="2571315"/>
    <lineage>
        <taxon>Eukaryota</taxon>
        <taxon>Viridiplantae</taxon>
        <taxon>Streptophyta</taxon>
        <taxon>Embryophyta</taxon>
        <taxon>Tracheophyta</taxon>
        <taxon>Spermatophyta</taxon>
        <taxon>Magnoliopsida</taxon>
        <taxon>eudicotyledons</taxon>
        <taxon>Gunneridae</taxon>
        <taxon>Pentapetalae</taxon>
        <taxon>asterids</taxon>
        <taxon>campanulids</taxon>
        <taxon>Apiales</taxon>
        <taxon>Apiaceae</taxon>
        <taxon>Apioideae</taxon>
        <taxon>apioid superclade</taxon>
        <taxon>Careae</taxon>
        <taxon>Oliveria</taxon>
    </lineage>
</organism>
<dbReference type="EMBL" id="MT002145">
    <property type="protein sequence ID" value="QIB03071.1"/>
    <property type="molecule type" value="mRNA"/>
</dbReference>
<proteinExistence type="evidence at transcript level"/>
<evidence type="ECO:0000256" key="1">
    <source>
        <dbReference type="SAM" id="Phobius"/>
    </source>
</evidence>
<keyword evidence="1" id="KW-0472">Membrane</keyword>
<keyword evidence="1" id="KW-1133">Transmembrane helix</keyword>
<keyword evidence="1" id="KW-0812">Transmembrane</keyword>
<evidence type="ECO:0000313" key="2">
    <source>
        <dbReference type="EMBL" id="QIB03071.1"/>
    </source>
</evidence>
<feature type="transmembrane region" description="Helical" evidence="1">
    <location>
        <begin position="163"/>
        <end position="188"/>
    </location>
</feature>
<dbReference type="AlphaFoldDB" id="A0A6C0TJ43"/>
<name>A0A6C0TJ43_9APIA</name>
<sequence length="225" mass="24111">MWDYATNLRGPSARAQSKAYSDVLKLQGIEFSTLISTHKNRLGYTDEFEFLEEDQKLEVYNSIIVESGRAKMPVLYRSRKSDIKKVGGIAATKSDIKKAAGNAAMAVSAGLMVWDIYTAEHKLEAALKNGVKKLSDEVASYLVRVSITSAVETVVAETEIATLLVSAAGFVVGTVVGLLFAAATGAILEAILGNGGKVPTNLDDLKFYAAKMPDGNAIAYEISHT</sequence>